<proteinExistence type="predicted"/>
<dbReference type="AlphaFoldDB" id="A0A915J4Z4"/>
<organism evidence="1 2">
    <name type="scientific">Romanomermis culicivorax</name>
    <name type="common">Nematode worm</name>
    <dbReference type="NCBI Taxonomy" id="13658"/>
    <lineage>
        <taxon>Eukaryota</taxon>
        <taxon>Metazoa</taxon>
        <taxon>Ecdysozoa</taxon>
        <taxon>Nematoda</taxon>
        <taxon>Enoplea</taxon>
        <taxon>Dorylaimia</taxon>
        <taxon>Mermithida</taxon>
        <taxon>Mermithoidea</taxon>
        <taxon>Mermithidae</taxon>
        <taxon>Romanomermis</taxon>
    </lineage>
</organism>
<evidence type="ECO:0000313" key="1">
    <source>
        <dbReference type="Proteomes" id="UP000887565"/>
    </source>
</evidence>
<dbReference type="Proteomes" id="UP000887565">
    <property type="component" value="Unplaced"/>
</dbReference>
<reference evidence="2" key="1">
    <citation type="submission" date="2022-11" db="UniProtKB">
        <authorList>
            <consortium name="WormBaseParasite"/>
        </authorList>
    </citation>
    <scope>IDENTIFICATION</scope>
</reference>
<evidence type="ECO:0000313" key="2">
    <source>
        <dbReference type="WBParaSite" id="nRc.2.0.1.t21215-RA"/>
    </source>
</evidence>
<keyword evidence="1" id="KW-1185">Reference proteome</keyword>
<name>A0A915J4Z4_ROMCU</name>
<accession>A0A915J4Z4</accession>
<dbReference type="WBParaSite" id="nRc.2.0.1.t21215-RA">
    <property type="protein sequence ID" value="nRc.2.0.1.t21215-RA"/>
    <property type="gene ID" value="nRc.2.0.1.g21215"/>
</dbReference>
<protein>
    <submittedName>
        <fullName evidence="2">Uncharacterized protein</fullName>
    </submittedName>
</protein>
<sequence>MPDARRTRKWTSKQRSSRNELLQVMSHYLLVRTCESSSHCEYGVDQRSRSFIALSRSSSSKVYTLNNRYMNNPSARKPIAHI</sequence>